<gene>
    <name evidence="6" type="ORF">TMES_18760</name>
</gene>
<evidence type="ECO:0000256" key="4">
    <source>
        <dbReference type="ARBA" id="ARBA00023136"/>
    </source>
</evidence>
<dbReference type="GO" id="GO:0016020">
    <property type="term" value="C:membrane"/>
    <property type="evidence" value="ECO:0007669"/>
    <property type="project" value="UniProtKB-SubCell"/>
</dbReference>
<dbReference type="Proteomes" id="UP000193391">
    <property type="component" value="Unassembled WGS sequence"/>
</dbReference>
<organism evidence="6 7">
    <name type="scientific">Thalassospira mesophila</name>
    <dbReference type="NCBI Taxonomy" id="1293891"/>
    <lineage>
        <taxon>Bacteria</taxon>
        <taxon>Pseudomonadati</taxon>
        <taxon>Pseudomonadota</taxon>
        <taxon>Alphaproteobacteria</taxon>
        <taxon>Rhodospirillales</taxon>
        <taxon>Thalassospiraceae</taxon>
        <taxon>Thalassospira</taxon>
    </lineage>
</organism>
<keyword evidence="7" id="KW-1185">Reference proteome</keyword>
<dbReference type="SUPFAM" id="SSF161084">
    <property type="entry name" value="MAPEG domain-like"/>
    <property type="match status" value="1"/>
</dbReference>
<keyword evidence="4 5" id="KW-0472">Membrane</keyword>
<sequence length="134" mass="14765">MTVELWILVICAILSLIFPFFYNWHYGQQVGAKGLMGNRETLPERRGAALRGLRAHRNLLENLVPFAIVVLVARFTGISNFVTVFGAVLFLVARLVHAITYCAGIETAGIRSIAYFAGVIATLCVASQLLHFVN</sequence>
<evidence type="ECO:0000313" key="6">
    <source>
        <dbReference type="EMBL" id="OSQ36117.1"/>
    </source>
</evidence>
<evidence type="ECO:0008006" key="8">
    <source>
        <dbReference type="Google" id="ProtNLM"/>
    </source>
</evidence>
<dbReference type="InterPro" id="IPR023352">
    <property type="entry name" value="MAPEG-like_dom_sf"/>
</dbReference>
<dbReference type="PANTHER" id="PTHR35371:SF1">
    <property type="entry name" value="BLR7753 PROTEIN"/>
    <property type="match status" value="1"/>
</dbReference>
<feature type="transmembrane region" description="Helical" evidence="5">
    <location>
        <begin position="113"/>
        <end position="133"/>
    </location>
</feature>
<evidence type="ECO:0000256" key="1">
    <source>
        <dbReference type="ARBA" id="ARBA00004370"/>
    </source>
</evidence>
<feature type="transmembrane region" description="Helical" evidence="5">
    <location>
        <begin position="6"/>
        <end position="24"/>
    </location>
</feature>
<accession>A0A1Y2KYK9</accession>
<name>A0A1Y2KYK9_9PROT</name>
<keyword evidence="2 5" id="KW-0812">Transmembrane</keyword>
<evidence type="ECO:0000256" key="2">
    <source>
        <dbReference type="ARBA" id="ARBA00022692"/>
    </source>
</evidence>
<dbReference type="OrthoDB" id="7743618at2"/>
<comment type="subcellular location">
    <subcellularLocation>
        <location evidence="1">Membrane</location>
    </subcellularLocation>
</comment>
<protein>
    <recommendedName>
        <fullName evidence="8">MAPEG family protein</fullName>
    </recommendedName>
</protein>
<dbReference type="AlphaFoldDB" id="A0A1Y2KYK9"/>
<dbReference type="RefSeq" id="WP_085585426.1">
    <property type="nucleotide sequence ID" value="NZ_JFKA01000012.1"/>
</dbReference>
<dbReference type="PANTHER" id="PTHR35371">
    <property type="entry name" value="INNER MEMBRANE PROTEIN"/>
    <property type="match status" value="1"/>
</dbReference>
<comment type="caution">
    <text evidence="6">The sequence shown here is derived from an EMBL/GenBank/DDBJ whole genome shotgun (WGS) entry which is preliminary data.</text>
</comment>
<dbReference type="InterPro" id="IPR001129">
    <property type="entry name" value="Membr-assoc_MAPEG"/>
</dbReference>
<dbReference type="EMBL" id="JFKA01000012">
    <property type="protein sequence ID" value="OSQ36117.1"/>
    <property type="molecule type" value="Genomic_DNA"/>
</dbReference>
<evidence type="ECO:0000256" key="3">
    <source>
        <dbReference type="ARBA" id="ARBA00022989"/>
    </source>
</evidence>
<evidence type="ECO:0000256" key="5">
    <source>
        <dbReference type="SAM" id="Phobius"/>
    </source>
</evidence>
<dbReference type="Gene3D" id="1.20.120.550">
    <property type="entry name" value="Membrane associated eicosanoid/glutathione metabolism-like domain"/>
    <property type="match status" value="1"/>
</dbReference>
<reference evidence="6 7" key="1">
    <citation type="submission" date="2014-03" db="EMBL/GenBank/DDBJ databases">
        <title>The draft genome sequence of Thalassospira mesophila JCM 18969.</title>
        <authorList>
            <person name="Lai Q."/>
            <person name="Shao Z."/>
        </authorList>
    </citation>
    <scope>NUCLEOTIDE SEQUENCE [LARGE SCALE GENOMIC DNA]</scope>
    <source>
        <strain evidence="6 7">JCM 18969</strain>
    </source>
</reference>
<dbReference type="Pfam" id="PF01124">
    <property type="entry name" value="MAPEG"/>
    <property type="match status" value="1"/>
</dbReference>
<evidence type="ECO:0000313" key="7">
    <source>
        <dbReference type="Proteomes" id="UP000193391"/>
    </source>
</evidence>
<keyword evidence="3 5" id="KW-1133">Transmembrane helix</keyword>
<dbReference type="STRING" id="1293891.TMES_18760"/>
<feature type="transmembrane region" description="Helical" evidence="5">
    <location>
        <begin position="81"/>
        <end position="101"/>
    </location>
</feature>
<proteinExistence type="predicted"/>